<feature type="domain" description="Methyltransferase" evidence="9">
    <location>
        <begin position="148"/>
        <end position="261"/>
    </location>
</feature>
<dbReference type="GO" id="GO:0032259">
    <property type="term" value="P:methylation"/>
    <property type="evidence" value="ECO:0007669"/>
    <property type="project" value="UniProtKB-KW"/>
</dbReference>
<evidence type="ECO:0000313" key="11">
    <source>
        <dbReference type="Proteomes" id="UP000051952"/>
    </source>
</evidence>
<comment type="pathway">
    <text evidence="2">Lipid metabolism.</text>
</comment>
<reference evidence="11" key="1">
    <citation type="submission" date="2015-09" db="EMBL/GenBank/DDBJ databases">
        <authorList>
            <consortium name="Pathogen Informatics"/>
        </authorList>
    </citation>
    <scope>NUCLEOTIDE SEQUENCE [LARGE SCALE GENOMIC DNA]</scope>
    <source>
        <strain evidence="11">Lake Konstanz</strain>
    </source>
</reference>
<comment type="catalytic activity">
    <reaction evidence="6">
        <text>N,N-dimethylethanolamine phosphate + S-adenosyl-L-methionine = phosphocholine + S-adenosyl-L-homocysteine + H(+)</text>
        <dbReference type="Rhea" id="RHEA:25325"/>
        <dbReference type="ChEBI" id="CHEBI:15378"/>
        <dbReference type="ChEBI" id="CHEBI:57856"/>
        <dbReference type="ChEBI" id="CHEBI:58641"/>
        <dbReference type="ChEBI" id="CHEBI:59789"/>
        <dbReference type="ChEBI" id="CHEBI:295975"/>
        <dbReference type="EC" id="2.1.1.103"/>
    </reaction>
    <physiologicalReaction direction="left-to-right" evidence="6">
        <dbReference type="Rhea" id="RHEA:25326"/>
    </physiologicalReaction>
</comment>
<name>A0A0S4J0B1_BODSA</name>
<proteinExistence type="predicted"/>
<dbReference type="Gene3D" id="3.40.50.150">
    <property type="entry name" value="Vaccinia Virus protein VP39"/>
    <property type="match status" value="1"/>
</dbReference>
<evidence type="ECO:0000259" key="9">
    <source>
        <dbReference type="Pfam" id="PF13847"/>
    </source>
</evidence>
<keyword evidence="3 10" id="KW-0489">Methyltransferase</keyword>
<dbReference type="Proteomes" id="UP000051952">
    <property type="component" value="Unassembled WGS sequence"/>
</dbReference>
<dbReference type="OrthoDB" id="8300214at2759"/>
<dbReference type="AlphaFoldDB" id="A0A0S4J0B1"/>
<dbReference type="VEuPathDB" id="TriTrypDB:BSAL_77315"/>
<feature type="compositionally biased region" description="Basic and acidic residues" evidence="8">
    <location>
        <begin position="40"/>
        <end position="52"/>
    </location>
</feature>
<evidence type="ECO:0000256" key="1">
    <source>
        <dbReference type="ARBA" id="ARBA00004969"/>
    </source>
</evidence>
<evidence type="ECO:0000256" key="5">
    <source>
        <dbReference type="ARBA" id="ARBA00035674"/>
    </source>
</evidence>
<dbReference type="EMBL" id="CYKH01000744">
    <property type="protein sequence ID" value="CUG30728.1"/>
    <property type="molecule type" value="Genomic_DNA"/>
</dbReference>
<keyword evidence="11" id="KW-1185">Reference proteome</keyword>
<evidence type="ECO:0000313" key="10">
    <source>
        <dbReference type="EMBL" id="CUG30728.1"/>
    </source>
</evidence>
<accession>A0A0S4J0B1</accession>
<gene>
    <name evidence="10" type="ORF">BSAL_77315</name>
</gene>
<comment type="catalytic activity">
    <reaction evidence="7">
        <text>N-methylethanolamine phosphate + S-adenosyl-L-methionine = N,N-dimethylethanolamine phosphate + S-adenosyl-L-homocysteine + H(+)</text>
        <dbReference type="Rhea" id="RHEA:25321"/>
        <dbReference type="ChEBI" id="CHEBI:15378"/>
        <dbReference type="ChEBI" id="CHEBI:57781"/>
        <dbReference type="ChEBI" id="CHEBI:57856"/>
        <dbReference type="ChEBI" id="CHEBI:58641"/>
        <dbReference type="ChEBI" id="CHEBI:59789"/>
        <dbReference type="EC" id="2.1.1.103"/>
    </reaction>
    <physiologicalReaction direction="left-to-right" evidence="7">
        <dbReference type="Rhea" id="RHEA:25322"/>
    </physiologicalReaction>
</comment>
<dbReference type="OMA" id="CCAPADS"/>
<evidence type="ECO:0000256" key="3">
    <source>
        <dbReference type="ARBA" id="ARBA00022603"/>
    </source>
</evidence>
<keyword evidence="4 10" id="KW-0808">Transferase</keyword>
<dbReference type="GO" id="GO:0000234">
    <property type="term" value="F:phosphoethanolamine N-methyltransferase activity"/>
    <property type="evidence" value="ECO:0007669"/>
    <property type="project" value="UniProtKB-EC"/>
</dbReference>
<evidence type="ECO:0000256" key="6">
    <source>
        <dbReference type="ARBA" id="ARBA00047619"/>
    </source>
</evidence>
<feature type="compositionally biased region" description="Low complexity" evidence="8">
    <location>
        <begin position="68"/>
        <end position="82"/>
    </location>
</feature>
<evidence type="ECO:0000256" key="4">
    <source>
        <dbReference type="ARBA" id="ARBA00022679"/>
    </source>
</evidence>
<evidence type="ECO:0000256" key="7">
    <source>
        <dbReference type="ARBA" id="ARBA00047841"/>
    </source>
</evidence>
<dbReference type="CDD" id="cd02440">
    <property type="entry name" value="AdoMet_MTases"/>
    <property type="match status" value="1"/>
</dbReference>
<dbReference type="PANTHER" id="PTHR44307:SF2">
    <property type="entry name" value="PHOSPHOETHANOLAMINE METHYLTRANSFERASE ISOFORM X1"/>
    <property type="match status" value="1"/>
</dbReference>
<feature type="region of interest" description="Disordered" evidence="8">
    <location>
        <begin position="1"/>
        <end position="82"/>
    </location>
</feature>
<organism evidence="10 11">
    <name type="scientific">Bodo saltans</name>
    <name type="common">Flagellated protozoan</name>
    <dbReference type="NCBI Taxonomy" id="75058"/>
    <lineage>
        <taxon>Eukaryota</taxon>
        <taxon>Discoba</taxon>
        <taxon>Euglenozoa</taxon>
        <taxon>Kinetoplastea</taxon>
        <taxon>Metakinetoplastina</taxon>
        <taxon>Eubodonida</taxon>
        <taxon>Bodonidae</taxon>
        <taxon>Bodo</taxon>
    </lineage>
</organism>
<dbReference type="EC" id="2.1.1.103" evidence="5"/>
<evidence type="ECO:0000256" key="2">
    <source>
        <dbReference type="ARBA" id="ARBA00005189"/>
    </source>
</evidence>
<dbReference type="PANTHER" id="PTHR44307">
    <property type="entry name" value="PHOSPHOETHANOLAMINE METHYLTRANSFERASE"/>
    <property type="match status" value="1"/>
</dbReference>
<comment type="pathway">
    <text evidence="1">Phospholipid metabolism; phosphatidylcholine biosynthesis.</text>
</comment>
<sequence>MSKCPFHSGASEEQPPPGHPPVENADVNSSEPACPHLRKVAAEKKAASERAEPQCPHLRKLQADEDQAPAASSEPASWATATPEEFKDHFTKAYDAMSAHPKATKDKAHIASILMGYLGYTEEELAVIGDDVQLMQGTGNPHILAKIKAGETVVDLGSGFGIDAFVAAHKVGESGRVVGIDLAMNEVNAAIQRTSTRKLRNVDFRLGDIEAPPMADASVDCVISNGGFCLVPRKAVAFEEIFRMLKPGGRFSISCTTSTKDLDPSLDWPSCMVVFMPLRTVEEMLSKIGFVDIVIDTSNSSMTVWEDAKAKSEKPIDDDGAKITIHKGESRYAFLKNMDMNEFFARVNIYAAKP</sequence>
<dbReference type="Pfam" id="PF13847">
    <property type="entry name" value="Methyltransf_31"/>
    <property type="match status" value="1"/>
</dbReference>
<dbReference type="InterPro" id="IPR029063">
    <property type="entry name" value="SAM-dependent_MTases_sf"/>
</dbReference>
<evidence type="ECO:0000256" key="8">
    <source>
        <dbReference type="SAM" id="MobiDB-lite"/>
    </source>
</evidence>
<dbReference type="InterPro" id="IPR025714">
    <property type="entry name" value="Methyltranfer_dom"/>
</dbReference>
<protein>
    <recommendedName>
        <fullName evidence="5">phosphoethanolamine N-methyltransferase</fullName>
        <ecNumber evidence="5">2.1.1.103</ecNumber>
    </recommendedName>
</protein>
<dbReference type="SUPFAM" id="SSF53335">
    <property type="entry name" value="S-adenosyl-L-methionine-dependent methyltransferases"/>
    <property type="match status" value="1"/>
</dbReference>